<sequence>MIVLPDTPPTALSLSRTSASSHLLSLRAAIVQKNDDSNDTTSYLINLEEYLQALTKAVHDKTLTYESTLYEEIPWSNIKHSKKHKLEKIRSSSHEAEKITWTVRHEIYMVVLAITLTYLKKAAEVTNSLIDIETENVDEYNENWKRIMVYYKTAISFILYGIELSKSEPSDVSLKINPMLMSTIHKISQISIQIVILIKFSWINRNSFQYKDETIQTENNSTLSKVAIYILQESKIIKTLIGNLSTKDSQYFTLDHTNWISYLDVVEKYIDGYAGLFLSLHMYKEDKLGDAIGLVHFSLLSLQSKKAVTEVNQTSKNPLRHVKAKFSTKKNEAILSNLNSVSSLKIDKSAFSDKPTSSSKLILNDLNYLFDQLIKLNLKFTKENDNLKFDKVASWTDIFVDNKWPTGSPIPISKIDPYNPSASTVASGEKSEYAGRGAYY</sequence>
<dbReference type="eggNOG" id="ENOG502SW24">
    <property type="taxonomic scope" value="Eukaryota"/>
</dbReference>
<dbReference type="Pfam" id="PF17306">
    <property type="entry name" value="DUF5355"/>
    <property type="match status" value="1"/>
</dbReference>
<dbReference type="OrthoDB" id="3980807at2759"/>
<reference evidence="1 2" key="1">
    <citation type="submission" date="2013-02" db="EMBL/GenBank/DDBJ databases">
        <title>Genome sequence of Candida maltosa Xu316, a potential industrial strain for xylitol and ethanol production.</title>
        <authorList>
            <person name="Yu J."/>
            <person name="Wang Q."/>
            <person name="Geng X."/>
            <person name="Bao W."/>
            <person name="He P."/>
            <person name="Cai J."/>
        </authorList>
    </citation>
    <scope>NUCLEOTIDE SEQUENCE [LARGE SCALE GENOMIC DNA]</scope>
    <source>
        <strain evidence="2">Xu316</strain>
    </source>
</reference>
<dbReference type="EMBL" id="AOGT01001735">
    <property type="protein sequence ID" value="EMG47059.1"/>
    <property type="molecule type" value="Genomic_DNA"/>
</dbReference>
<protein>
    <submittedName>
        <fullName evidence="1">Uncharacterized protein</fullName>
    </submittedName>
</protein>
<name>M3JXC0_CANMX</name>
<proteinExistence type="predicted"/>
<dbReference type="Proteomes" id="UP000011777">
    <property type="component" value="Unassembled WGS sequence"/>
</dbReference>
<keyword evidence="2" id="KW-1185">Reference proteome</keyword>
<dbReference type="OMA" id="SWINRNS"/>
<dbReference type="InterPro" id="IPR038499">
    <property type="entry name" value="BRO1_sf"/>
</dbReference>
<organism evidence="1 2">
    <name type="scientific">Candida maltosa (strain Xu316)</name>
    <name type="common">Yeast</name>
    <dbReference type="NCBI Taxonomy" id="1245528"/>
    <lineage>
        <taxon>Eukaryota</taxon>
        <taxon>Fungi</taxon>
        <taxon>Dikarya</taxon>
        <taxon>Ascomycota</taxon>
        <taxon>Saccharomycotina</taxon>
        <taxon>Pichiomycetes</taxon>
        <taxon>Debaryomycetaceae</taxon>
        <taxon>Candida/Lodderomyces clade</taxon>
        <taxon>Candida</taxon>
    </lineage>
</organism>
<dbReference type="HOGENOM" id="CLU_631880_0_0_1"/>
<gene>
    <name evidence="1" type="ORF">G210_2660</name>
</gene>
<dbReference type="InterPro" id="IPR035278">
    <property type="entry name" value="DUF5355"/>
</dbReference>
<dbReference type="Gene3D" id="1.25.40.280">
    <property type="entry name" value="alix/aip1 like domains"/>
    <property type="match status" value="1"/>
</dbReference>
<evidence type="ECO:0000313" key="2">
    <source>
        <dbReference type="Proteomes" id="UP000011777"/>
    </source>
</evidence>
<dbReference type="AlphaFoldDB" id="M3JXC0"/>
<evidence type="ECO:0000313" key="1">
    <source>
        <dbReference type="EMBL" id="EMG47059.1"/>
    </source>
</evidence>
<comment type="caution">
    <text evidence="1">The sequence shown here is derived from an EMBL/GenBank/DDBJ whole genome shotgun (WGS) entry which is preliminary data.</text>
</comment>
<accession>M3JXC0</accession>